<evidence type="ECO:0000313" key="2">
    <source>
        <dbReference type="EMBL" id="CAB4916428.1"/>
    </source>
</evidence>
<dbReference type="PANTHER" id="PTHR13887:SF41">
    <property type="entry name" value="THIOREDOXIN SUPERFAMILY PROTEIN"/>
    <property type="match status" value="1"/>
</dbReference>
<dbReference type="CDD" id="cd03024">
    <property type="entry name" value="DsbA_FrnE"/>
    <property type="match status" value="1"/>
</dbReference>
<organism evidence="2">
    <name type="scientific">freshwater metagenome</name>
    <dbReference type="NCBI Taxonomy" id="449393"/>
    <lineage>
        <taxon>unclassified sequences</taxon>
        <taxon>metagenomes</taxon>
        <taxon>ecological metagenomes</taxon>
    </lineage>
</organism>
<name>A0A6J7HB74_9ZZZZ</name>
<dbReference type="InterPro" id="IPR036249">
    <property type="entry name" value="Thioredoxin-like_sf"/>
</dbReference>
<dbReference type="Pfam" id="PF01323">
    <property type="entry name" value="DSBA"/>
    <property type="match status" value="1"/>
</dbReference>
<evidence type="ECO:0000259" key="1">
    <source>
        <dbReference type="Pfam" id="PF01323"/>
    </source>
</evidence>
<gene>
    <name evidence="2" type="ORF">UFOPK3674_00269</name>
</gene>
<accession>A0A6J7HB74</accession>
<dbReference type="AlphaFoldDB" id="A0A6J7HB74"/>
<dbReference type="InterPro" id="IPR001853">
    <property type="entry name" value="DSBA-like_thioredoxin_dom"/>
</dbReference>
<reference evidence="2" key="1">
    <citation type="submission" date="2020-05" db="EMBL/GenBank/DDBJ databases">
        <authorList>
            <person name="Chiriac C."/>
            <person name="Salcher M."/>
            <person name="Ghai R."/>
            <person name="Kavagutti S V."/>
        </authorList>
    </citation>
    <scope>NUCLEOTIDE SEQUENCE</scope>
</reference>
<dbReference type="SUPFAM" id="SSF52833">
    <property type="entry name" value="Thioredoxin-like"/>
    <property type="match status" value="1"/>
</dbReference>
<dbReference type="EMBL" id="CAFBMX010000001">
    <property type="protein sequence ID" value="CAB4916428.1"/>
    <property type="molecule type" value="Genomic_DNA"/>
</dbReference>
<dbReference type="PANTHER" id="PTHR13887">
    <property type="entry name" value="GLUTATHIONE S-TRANSFERASE KAPPA"/>
    <property type="match status" value="1"/>
</dbReference>
<dbReference type="GO" id="GO:0016491">
    <property type="term" value="F:oxidoreductase activity"/>
    <property type="evidence" value="ECO:0007669"/>
    <property type="project" value="InterPro"/>
</dbReference>
<proteinExistence type="predicted"/>
<dbReference type="Gene3D" id="3.40.30.10">
    <property type="entry name" value="Glutaredoxin"/>
    <property type="match status" value="1"/>
</dbReference>
<sequence>MSEPVTLDVLADIACPWCLIGLRRLERALREHPPGTFAVRHRAFELQPQMPERGVPFAEFIAQRFGSVDAAGPIFARVAAEGAKDGIAFVFDATPVAPNTRLAHRAIALARDQGFEQEAVEALFLAYFTEGLDVTDFAVVVERLADAGLPDPPALALRLRAGEGEDSVAEDQSIAAQIGVSGVPLVIAGRRLALHGAQDPAAYSAFLQQAIAPE</sequence>
<feature type="domain" description="DSBA-like thioredoxin" evidence="1">
    <location>
        <begin position="6"/>
        <end position="207"/>
    </location>
</feature>
<protein>
    <submittedName>
        <fullName evidence="2">Unannotated protein</fullName>
    </submittedName>
</protein>